<organism evidence="2 3">
    <name type="scientific">Ectobacillus funiculus</name>
    <dbReference type="NCBI Taxonomy" id="137993"/>
    <lineage>
        <taxon>Bacteria</taxon>
        <taxon>Bacillati</taxon>
        <taxon>Bacillota</taxon>
        <taxon>Bacilli</taxon>
        <taxon>Bacillales</taxon>
        <taxon>Bacillaceae</taxon>
        <taxon>Ectobacillus</taxon>
    </lineage>
</organism>
<dbReference type="EMBL" id="JBHMAF010000164">
    <property type="protein sequence ID" value="MFB9760650.1"/>
    <property type="molecule type" value="Genomic_DNA"/>
</dbReference>
<protein>
    <submittedName>
        <fullName evidence="2">ROK family protein</fullName>
    </submittedName>
</protein>
<comment type="caution">
    <text evidence="2">The sequence shown here is derived from an EMBL/GenBank/DDBJ whole genome shotgun (WGS) entry which is preliminary data.</text>
</comment>
<dbReference type="SUPFAM" id="SSF53067">
    <property type="entry name" value="Actin-like ATPase domain"/>
    <property type="match status" value="1"/>
</dbReference>
<comment type="similarity">
    <text evidence="1">Belongs to the ROK (NagC/XylR) family.</text>
</comment>
<dbReference type="Gene3D" id="3.30.420.40">
    <property type="match status" value="1"/>
</dbReference>
<name>A0ABV5WJ48_9BACI</name>
<sequence length="75" mass="8216">MRNKDCITMQHSNKLAVYLGVSLANIANVLNPKKVVIGDGVSKAGGILLDPVREQFNRFVFLHVSGENTIDFLST</sequence>
<gene>
    <name evidence="2" type="ORF">ACFFMS_20385</name>
</gene>
<accession>A0ABV5WJ48</accession>
<evidence type="ECO:0000313" key="2">
    <source>
        <dbReference type="EMBL" id="MFB9760650.1"/>
    </source>
</evidence>
<evidence type="ECO:0000313" key="3">
    <source>
        <dbReference type="Proteomes" id="UP001589609"/>
    </source>
</evidence>
<dbReference type="Proteomes" id="UP001589609">
    <property type="component" value="Unassembled WGS sequence"/>
</dbReference>
<dbReference type="InterPro" id="IPR043129">
    <property type="entry name" value="ATPase_NBD"/>
</dbReference>
<proteinExistence type="inferred from homology"/>
<dbReference type="Pfam" id="PF00480">
    <property type="entry name" value="ROK"/>
    <property type="match status" value="1"/>
</dbReference>
<evidence type="ECO:0000256" key="1">
    <source>
        <dbReference type="ARBA" id="ARBA00006479"/>
    </source>
</evidence>
<reference evidence="2 3" key="1">
    <citation type="submission" date="2024-09" db="EMBL/GenBank/DDBJ databases">
        <authorList>
            <person name="Sun Q."/>
            <person name="Mori K."/>
        </authorList>
    </citation>
    <scope>NUCLEOTIDE SEQUENCE [LARGE SCALE GENOMIC DNA]</scope>
    <source>
        <strain evidence="2 3">JCM 11201</strain>
    </source>
</reference>
<dbReference type="InterPro" id="IPR000600">
    <property type="entry name" value="ROK"/>
</dbReference>
<dbReference type="RefSeq" id="WP_379950940.1">
    <property type="nucleotide sequence ID" value="NZ_JBHMAF010000164.1"/>
</dbReference>
<keyword evidence="3" id="KW-1185">Reference proteome</keyword>